<name>A0A443HUA0_BYSSP</name>
<dbReference type="Proteomes" id="UP000283841">
    <property type="component" value="Unassembled WGS sequence"/>
</dbReference>
<dbReference type="EMBL" id="RCNU01000005">
    <property type="protein sequence ID" value="RWQ95402.1"/>
    <property type="molecule type" value="Genomic_DNA"/>
</dbReference>
<dbReference type="AlphaFoldDB" id="A0A443HUA0"/>
<dbReference type="RefSeq" id="XP_028485047.1">
    <property type="nucleotide sequence ID" value="XM_028627946.1"/>
</dbReference>
<keyword evidence="1" id="KW-0472">Membrane</keyword>
<keyword evidence="1" id="KW-1133">Transmembrane helix</keyword>
<gene>
    <name evidence="2" type="ORF">C8Q69DRAFT_401996</name>
</gene>
<evidence type="ECO:0000313" key="3">
    <source>
        <dbReference type="Proteomes" id="UP000283841"/>
    </source>
</evidence>
<evidence type="ECO:0000256" key="1">
    <source>
        <dbReference type="SAM" id="Phobius"/>
    </source>
</evidence>
<organism evidence="2 3">
    <name type="scientific">Byssochlamys spectabilis</name>
    <name type="common">Paecilomyces variotii</name>
    <dbReference type="NCBI Taxonomy" id="264951"/>
    <lineage>
        <taxon>Eukaryota</taxon>
        <taxon>Fungi</taxon>
        <taxon>Dikarya</taxon>
        <taxon>Ascomycota</taxon>
        <taxon>Pezizomycotina</taxon>
        <taxon>Eurotiomycetes</taxon>
        <taxon>Eurotiomycetidae</taxon>
        <taxon>Eurotiales</taxon>
        <taxon>Thermoascaceae</taxon>
        <taxon>Paecilomyces</taxon>
    </lineage>
</organism>
<evidence type="ECO:0000313" key="2">
    <source>
        <dbReference type="EMBL" id="RWQ95402.1"/>
    </source>
</evidence>
<accession>A0A443HUA0</accession>
<keyword evidence="3" id="KW-1185">Reference proteome</keyword>
<sequence length="224" mass="25367">MCDNVSVILVHGFSCAYFASKFINQAIINAPNKILDEMVVLAFLLAAICFCWFCIRARTTQTQQLPQWEQAGTIILIAASTIGFVYFQFYFEKWPRTVYMAIFTLTAREFASLCFRSPTIFPVLCLTYGMLAMIPVVHASLWPSACRLPMRAHFMSYLGLTATGGLFHKLRILERLTRLGSACTGKFLLHAHFIIAVILLWQGISAAYVSDAIPSVDQCREWKW</sequence>
<feature type="transmembrane region" description="Helical" evidence="1">
    <location>
        <begin position="38"/>
        <end position="59"/>
    </location>
</feature>
<feature type="transmembrane region" description="Helical" evidence="1">
    <location>
        <begin position="120"/>
        <end position="142"/>
    </location>
</feature>
<feature type="transmembrane region" description="Helical" evidence="1">
    <location>
        <begin position="71"/>
        <end position="91"/>
    </location>
</feature>
<dbReference type="GeneID" id="39597223"/>
<comment type="caution">
    <text evidence="2">The sequence shown here is derived from an EMBL/GenBank/DDBJ whole genome shotgun (WGS) entry which is preliminary data.</text>
</comment>
<reference evidence="2 3" key="1">
    <citation type="journal article" date="2018" name="Front. Microbiol.">
        <title>Genomic and genetic insights into a cosmopolitan fungus, Paecilomyces variotii (Eurotiales).</title>
        <authorList>
            <person name="Urquhart A.S."/>
            <person name="Mondo S.J."/>
            <person name="Makela M.R."/>
            <person name="Hane J.K."/>
            <person name="Wiebenga A."/>
            <person name="He G."/>
            <person name="Mihaltcheva S."/>
            <person name="Pangilinan J."/>
            <person name="Lipzen A."/>
            <person name="Barry K."/>
            <person name="de Vries R.P."/>
            <person name="Grigoriev I.V."/>
            <person name="Idnurm A."/>
        </authorList>
    </citation>
    <scope>NUCLEOTIDE SEQUENCE [LARGE SCALE GENOMIC DNA]</scope>
    <source>
        <strain evidence="2 3">CBS 101075</strain>
    </source>
</reference>
<dbReference type="VEuPathDB" id="FungiDB:C8Q69DRAFT_401996"/>
<dbReference type="STRING" id="264951.A0A443HUA0"/>
<proteinExistence type="predicted"/>
<feature type="transmembrane region" description="Helical" evidence="1">
    <location>
        <begin position="187"/>
        <end position="209"/>
    </location>
</feature>
<protein>
    <submittedName>
        <fullName evidence="2">Uncharacterized protein</fullName>
    </submittedName>
</protein>
<keyword evidence="1" id="KW-0812">Transmembrane</keyword>